<dbReference type="Proteomes" id="UP000677228">
    <property type="component" value="Unassembled WGS sequence"/>
</dbReference>
<dbReference type="EMBL" id="CAJNOK010005190">
    <property type="protein sequence ID" value="CAF0963354.1"/>
    <property type="molecule type" value="Genomic_DNA"/>
</dbReference>
<evidence type="ECO:0000313" key="2">
    <source>
        <dbReference type="EMBL" id="CAF3735955.1"/>
    </source>
</evidence>
<evidence type="ECO:0000313" key="3">
    <source>
        <dbReference type="Proteomes" id="UP000682733"/>
    </source>
</evidence>
<comment type="caution">
    <text evidence="2">The sequence shown here is derived from an EMBL/GenBank/DDBJ whole genome shotgun (WGS) entry which is preliminary data.</text>
</comment>
<name>A0A8S2IAD7_9BILA</name>
<organism evidence="2 3">
    <name type="scientific">Didymodactylos carnosus</name>
    <dbReference type="NCBI Taxonomy" id="1234261"/>
    <lineage>
        <taxon>Eukaryota</taxon>
        <taxon>Metazoa</taxon>
        <taxon>Spiralia</taxon>
        <taxon>Gnathifera</taxon>
        <taxon>Rotifera</taxon>
        <taxon>Eurotatoria</taxon>
        <taxon>Bdelloidea</taxon>
        <taxon>Philodinida</taxon>
        <taxon>Philodinidae</taxon>
        <taxon>Didymodactylos</taxon>
    </lineage>
</organism>
<sequence length="215" mass="24988">MTRLFDLYAQDETDLLCDNIVETNSYWIHWPRTSSDIFPKAYWTGTFSPLVRWSQRLIGYHRRYMQLIHDKRLKFQFDIDYRFQEFIFATIAKIENLTIAVYSQQYSFIEIELGAMTDEEIVELVGQGKHIIHPVKHASILTERQPRELAQMMKMMGNNVSICIAPSLGKQDWFSSAPKTNAAAMILVSTADTDIFLGSTEEMDEAEHIRTLLHS</sequence>
<protein>
    <submittedName>
        <fullName evidence="2">Uncharacterized protein</fullName>
    </submittedName>
</protein>
<proteinExistence type="predicted"/>
<accession>A0A8S2IAD7</accession>
<gene>
    <name evidence="1" type="ORF">OVA965_LOCUS12752</name>
    <name evidence="2" type="ORF">TMI583_LOCUS12755</name>
</gene>
<dbReference type="AlphaFoldDB" id="A0A8S2IAD7"/>
<dbReference type="Proteomes" id="UP000682733">
    <property type="component" value="Unassembled WGS sequence"/>
</dbReference>
<dbReference type="EMBL" id="CAJOBA010005195">
    <property type="protein sequence ID" value="CAF3735955.1"/>
    <property type="molecule type" value="Genomic_DNA"/>
</dbReference>
<evidence type="ECO:0000313" key="1">
    <source>
        <dbReference type="EMBL" id="CAF0963354.1"/>
    </source>
</evidence>
<reference evidence="2" key="1">
    <citation type="submission" date="2021-02" db="EMBL/GenBank/DDBJ databases">
        <authorList>
            <person name="Nowell W R."/>
        </authorList>
    </citation>
    <scope>NUCLEOTIDE SEQUENCE</scope>
</reference>